<dbReference type="Pfam" id="PF00063">
    <property type="entry name" value="Myosin_head"/>
    <property type="match status" value="2"/>
</dbReference>
<dbReference type="GO" id="GO:0006897">
    <property type="term" value="P:endocytosis"/>
    <property type="evidence" value="ECO:0007669"/>
    <property type="project" value="TreeGrafter"/>
</dbReference>
<keyword evidence="6 7" id="KW-0009">Actin-binding</keyword>
<sequence>MYLSAMENALHSRDRVGVQDFVLLEDFESEQAFVENLRKRFTEDLIYTYIGPVLVSVNPYRRVDIYSDDYVNLYRNANFYELPPHVFAISDAAYTSMHEECRDQCILISGESGAGKTEASKKVLHYVAAASHHSDAVERVKDKLLLSNPVLEGAPVGGHILNYLLEKSRVVQQASGERNFHIFYQLIAGAEDALLEKLSLRRDPTFYYYLNQGDSTEVFGIDDTTQFKVVRDALSIIDFSLKEEEVTTPLNRDQAIYARDALAKAIYERLFKWLVEKINQSLKPQKTRSSERRTLMGLLDIYGFEVFKKNSFEQFCINYCNEKLQQLFIELTLKSEQEEYFREGVEV</sequence>
<dbReference type="SMART" id="SM00242">
    <property type="entry name" value="MYSc"/>
    <property type="match status" value="1"/>
</dbReference>
<evidence type="ECO:0000313" key="9">
    <source>
        <dbReference type="EMBL" id="KAK8787545.1"/>
    </source>
</evidence>
<dbReference type="InterPro" id="IPR001609">
    <property type="entry name" value="Myosin_head_motor_dom-like"/>
</dbReference>
<dbReference type="InterPro" id="IPR027417">
    <property type="entry name" value="P-loop_NTPase"/>
</dbReference>
<dbReference type="AlphaFoldDB" id="A0AAQ4FLC5"/>
<evidence type="ECO:0000313" key="10">
    <source>
        <dbReference type="Proteomes" id="UP001321473"/>
    </source>
</evidence>
<keyword evidence="2 7" id="KW-0547">Nucleotide-binding</keyword>
<feature type="binding site" evidence="7">
    <location>
        <begin position="110"/>
        <end position="117"/>
    </location>
    <ligand>
        <name>ATP</name>
        <dbReference type="ChEBI" id="CHEBI:30616"/>
    </ligand>
</feature>
<keyword evidence="5 7" id="KW-0505">Motor protein</keyword>
<evidence type="ECO:0000256" key="1">
    <source>
        <dbReference type="ARBA" id="ARBA00008314"/>
    </source>
</evidence>
<evidence type="ECO:0000256" key="6">
    <source>
        <dbReference type="ARBA" id="ARBA00023203"/>
    </source>
</evidence>
<accession>A0AAQ4FLC5</accession>
<name>A0AAQ4FLC5_AMBAM</name>
<keyword evidence="4 7" id="KW-0518">Myosin</keyword>
<evidence type="ECO:0000256" key="5">
    <source>
        <dbReference type="ARBA" id="ARBA00023175"/>
    </source>
</evidence>
<dbReference type="Proteomes" id="UP001321473">
    <property type="component" value="Unassembled WGS sequence"/>
</dbReference>
<comment type="similarity">
    <text evidence="1 7">Belongs to the TRAFAC class myosin-kinesin ATPase superfamily. Myosin family.</text>
</comment>
<dbReference type="InterPro" id="IPR036961">
    <property type="entry name" value="Kinesin_motor_dom_sf"/>
</dbReference>
<dbReference type="GO" id="GO:0051015">
    <property type="term" value="F:actin filament binding"/>
    <property type="evidence" value="ECO:0007669"/>
    <property type="project" value="TreeGrafter"/>
</dbReference>
<dbReference type="PANTHER" id="PTHR13140">
    <property type="entry name" value="MYOSIN"/>
    <property type="match status" value="1"/>
</dbReference>
<evidence type="ECO:0000256" key="7">
    <source>
        <dbReference type="PROSITE-ProRule" id="PRU00782"/>
    </source>
</evidence>
<dbReference type="Gene3D" id="3.40.850.10">
    <property type="entry name" value="Kinesin motor domain"/>
    <property type="match status" value="2"/>
</dbReference>
<gene>
    <name evidence="9" type="ORF">V5799_022679</name>
</gene>
<organism evidence="9 10">
    <name type="scientific">Amblyomma americanum</name>
    <name type="common">Lone star tick</name>
    <dbReference type="NCBI Taxonomy" id="6943"/>
    <lineage>
        <taxon>Eukaryota</taxon>
        <taxon>Metazoa</taxon>
        <taxon>Ecdysozoa</taxon>
        <taxon>Arthropoda</taxon>
        <taxon>Chelicerata</taxon>
        <taxon>Arachnida</taxon>
        <taxon>Acari</taxon>
        <taxon>Parasitiformes</taxon>
        <taxon>Ixodida</taxon>
        <taxon>Ixodoidea</taxon>
        <taxon>Ixodidae</taxon>
        <taxon>Amblyomminae</taxon>
        <taxon>Amblyomma</taxon>
    </lineage>
</organism>
<dbReference type="FunFam" id="3.40.850.10:FF:000101">
    <property type="entry name" value="Slow myosin heavy chain 2"/>
    <property type="match status" value="1"/>
</dbReference>
<dbReference type="GO" id="GO:0016459">
    <property type="term" value="C:myosin complex"/>
    <property type="evidence" value="ECO:0007669"/>
    <property type="project" value="UniProtKB-KW"/>
</dbReference>
<keyword evidence="3 7" id="KW-0067">ATP-binding</keyword>
<dbReference type="GO" id="GO:0005902">
    <property type="term" value="C:microvillus"/>
    <property type="evidence" value="ECO:0007669"/>
    <property type="project" value="TreeGrafter"/>
</dbReference>
<dbReference type="Gene3D" id="1.20.58.530">
    <property type="match status" value="1"/>
</dbReference>
<dbReference type="EMBL" id="JARKHS020001714">
    <property type="protein sequence ID" value="KAK8787545.1"/>
    <property type="molecule type" value="Genomic_DNA"/>
</dbReference>
<comment type="caution">
    <text evidence="9">The sequence shown here is derived from an EMBL/GenBank/DDBJ whole genome shotgun (WGS) entry which is preliminary data.</text>
</comment>
<dbReference type="PROSITE" id="PS51456">
    <property type="entry name" value="MYOSIN_MOTOR"/>
    <property type="match status" value="1"/>
</dbReference>
<dbReference type="PRINTS" id="PR00193">
    <property type="entry name" value="MYOSINHEAVY"/>
</dbReference>
<evidence type="ECO:0000259" key="8">
    <source>
        <dbReference type="PROSITE" id="PS51456"/>
    </source>
</evidence>
<dbReference type="GO" id="GO:0005886">
    <property type="term" value="C:plasma membrane"/>
    <property type="evidence" value="ECO:0007669"/>
    <property type="project" value="TreeGrafter"/>
</dbReference>
<feature type="domain" description="Myosin motor" evidence="8">
    <location>
        <begin position="17"/>
        <end position="347"/>
    </location>
</feature>
<dbReference type="GO" id="GO:0007015">
    <property type="term" value="P:actin filament organization"/>
    <property type="evidence" value="ECO:0007669"/>
    <property type="project" value="TreeGrafter"/>
</dbReference>
<keyword evidence="10" id="KW-1185">Reference proteome</keyword>
<dbReference type="GO" id="GO:0030048">
    <property type="term" value="P:actin filament-based movement"/>
    <property type="evidence" value="ECO:0007669"/>
    <property type="project" value="TreeGrafter"/>
</dbReference>
<evidence type="ECO:0000256" key="3">
    <source>
        <dbReference type="ARBA" id="ARBA00022840"/>
    </source>
</evidence>
<dbReference type="GO" id="GO:0000146">
    <property type="term" value="F:microfilament motor activity"/>
    <property type="evidence" value="ECO:0007669"/>
    <property type="project" value="TreeGrafter"/>
</dbReference>
<comment type="caution">
    <text evidence="7">Lacks conserved residue(s) required for the propagation of feature annotation.</text>
</comment>
<dbReference type="GO" id="GO:0005524">
    <property type="term" value="F:ATP binding"/>
    <property type="evidence" value="ECO:0007669"/>
    <property type="project" value="UniProtKB-UniRule"/>
</dbReference>
<protein>
    <recommendedName>
        <fullName evidence="8">Myosin motor domain-containing protein</fullName>
    </recommendedName>
</protein>
<dbReference type="Gene3D" id="1.20.120.720">
    <property type="entry name" value="Myosin VI head, motor domain, U50 subdomain"/>
    <property type="match status" value="1"/>
</dbReference>
<reference evidence="9 10" key="1">
    <citation type="journal article" date="2023" name="Arcadia Sci">
        <title>De novo assembly of a long-read Amblyomma americanum tick genome.</title>
        <authorList>
            <person name="Chou S."/>
            <person name="Poskanzer K.E."/>
            <person name="Rollins M."/>
            <person name="Thuy-Boun P.S."/>
        </authorList>
    </citation>
    <scope>NUCLEOTIDE SEQUENCE [LARGE SCALE GENOMIC DNA]</scope>
    <source>
        <strain evidence="9">F_SG_1</strain>
        <tissue evidence="9">Salivary glands</tissue>
    </source>
</reference>
<dbReference type="GO" id="GO:0005737">
    <property type="term" value="C:cytoplasm"/>
    <property type="evidence" value="ECO:0007669"/>
    <property type="project" value="TreeGrafter"/>
</dbReference>
<proteinExistence type="inferred from homology"/>
<dbReference type="PANTHER" id="PTHR13140:SF679">
    <property type="entry name" value="UNCONVENTIONAL MYOSIN IC"/>
    <property type="match status" value="1"/>
</dbReference>
<evidence type="ECO:0000256" key="4">
    <source>
        <dbReference type="ARBA" id="ARBA00023123"/>
    </source>
</evidence>
<evidence type="ECO:0000256" key="2">
    <source>
        <dbReference type="ARBA" id="ARBA00022741"/>
    </source>
</evidence>
<dbReference type="SUPFAM" id="SSF52540">
    <property type="entry name" value="P-loop containing nucleoside triphosphate hydrolases"/>
    <property type="match status" value="1"/>
</dbReference>